<dbReference type="KEGG" id="aag:5566275"/>
<accession>A0A1S4EWT5</accession>
<dbReference type="Proteomes" id="UP000682892">
    <property type="component" value="Unassembled WGS sequence"/>
</dbReference>
<sequence length="568" mass="64636">MKLKVYICQVIFSFLAVSVFCEENCNIPESELSKIDHVLRHMEKPIYSEEQFASDNEECTNLLNGIHAQLRRLTQRYKLMNKGYVKVEEYQRMADDYEKQLKTLNDELVELQQHTSEKASATIAKLKEDIKKLDEEVGTLHEKLKGIKQDFEKVKRDLCVTYLNSNQMSKAKAKLKEMASTYLIEIVQQQLNKSNANIMPMLEFSAAIPDLDDMGEAYKEIYKFLEEQKRLEGEDSVLLEATVLKMNASLKEGSNITDERRTQIEGLLKDLATKSTIVFSTWTKELKKINDAVVIKNALDHMFVSQMKVFGALVGDTSDFGSIRNFVKLTVVCNNYYKVAAYKELIDRKIGNALGTIMFDLLTLEVNEMKFDPHVPDEIPKLFEATLSSLPNSLTELRTCLGKVQIYNKKTNKCVVATGNDFDVHKDKLGDFYRVVVADYGCTSFRLEASGDKASVRIVTPSGNPMSNVNLHLEGNSLHNYVATPKSNKPDRTPSSSDEWILDANYNNDTIKIESQFSDYKTKKTEVDHLLVRDINHLPHVLVARYGFMGLKNSDAKDTIEWNLKCGS</sequence>
<dbReference type="EMBL" id="CH477200">
    <property type="protein sequence ID" value="EAT48213.1"/>
    <property type="molecule type" value="Genomic_DNA"/>
</dbReference>
<evidence type="ECO:0000313" key="4">
    <source>
        <dbReference type="Proteomes" id="UP000682892"/>
    </source>
</evidence>
<reference evidence="3" key="3">
    <citation type="submission" date="2012-09" db="EMBL/GenBank/DDBJ databases">
        <authorList>
            <consortium name="VectorBase"/>
        </authorList>
    </citation>
    <scope>NUCLEOTIDE SEQUENCE</scope>
    <source>
        <strain evidence="3">Liverpool</strain>
    </source>
</reference>
<gene>
    <name evidence="3" type="ORF">AaeL_AAEL000732</name>
</gene>
<evidence type="ECO:0000313" key="3">
    <source>
        <dbReference type="EMBL" id="EAT48213.1"/>
    </source>
</evidence>
<keyword evidence="1" id="KW-0175">Coiled coil</keyword>
<feature type="coiled-coil region" evidence="1">
    <location>
        <begin position="87"/>
        <end position="150"/>
    </location>
</feature>
<dbReference type="OMA" id="GTIMFDL"/>
<keyword evidence="2" id="KW-0732">Signal</keyword>
<name>A0A1S4EWT5_AEDAE</name>
<proteinExistence type="predicted"/>
<feature type="signal peptide" evidence="2">
    <location>
        <begin position="1"/>
        <end position="21"/>
    </location>
</feature>
<evidence type="ECO:0000256" key="1">
    <source>
        <dbReference type="SAM" id="Coils"/>
    </source>
</evidence>
<dbReference type="OrthoDB" id="7759730at2759"/>
<reference evidence="3" key="2">
    <citation type="journal article" date="2007" name="Science">
        <title>Genome sequence of Aedes aegypti, a major arbovirus vector.</title>
        <authorList>
            <person name="Nene V."/>
            <person name="Wortman J.R."/>
            <person name="Lawson D."/>
            <person name="Haas B."/>
            <person name="Kodira C."/>
            <person name="Tu Z.J."/>
            <person name="Loftus B."/>
            <person name="Xi Z."/>
            <person name="Megy K."/>
            <person name="Grabherr M."/>
            <person name="Ren Q."/>
            <person name="Zdobnov E.M."/>
            <person name="Lobo N.F."/>
            <person name="Campbell K.S."/>
            <person name="Brown S.E."/>
            <person name="Bonaldo M.F."/>
            <person name="Zhu J."/>
            <person name="Sinkins S.P."/>
            <person name="Hogenkamp D.G."/>
            <person name="Amedeo P."/>
            <person name="Arensburger P."/>
            <person name="Atkinson P.W."/>
            <person name="Bidwell S."/>
            <person name="Biedler J."/>
            <person name="Birney E."/>
            <person name="Bruggner R.V."/>
            <person name="Costas J."/>
            <person name="Coy M.R."/>
            <person name="Crabtree J."/>
            <person name="Crawford M."/>
            <person name="Debruyn B."/>
            <person name="Decaprio D."/>
            <person name="Eiglmeier K."/>
            <person name="Eisenstadt E."/>
            <person name="El-Dorry H."/>
            <person name="Gelbart W.M."/>
            <person name="Gomes S.L."/>
            <person name="Hammond M."/>
            <person name="Hannick L.I."/>
            <person name="Hogan J.R."/>
            <person name="Holmes M.H."/>
            <person name="Jaffe D."/>
            <person name="Johnston J.S."/>
            <person name="Kennedy R.C."/>
            <person name="Koo H."/>
            <person name="Kravitz S."/>
            <person name="Kriventseva E.V."/>
            <person name="Kulp D."/>
            <person name="Labutti K."/>
            <person name="Lee E."/>
            <person name="Li S."/>
            <person name="Lovin D.D."/>
            <person name="Mao C."/>
            <person name="Mauceli E."/>
            <person name="Menck C.F."/>
            <person name="Miller J.R."/>
            <person name="Montgomery P."/>
            <person name="Mori A."/>
            <person name="Nascimento A.L."/>
            <person name="Naveira H.F."/>
            <person name="Nusbaum C."/>
            <person name="O'leary S."/>
            <person name="Orvis J."/>
            <person name="Pertea M."/>
            <person name="Quesneville H."/>
            <person name="Reidenbach K.R."/>
            <person name="Rogers Y.H."/>
            <person name="Roth C.W."/>
            <person name="Schneider J.R."/>
            <person name="Schatz M."/>
            <person name="Shumway M."/>
            <person name="Stanke M."/>
            <person name="Stinson E.O."/>
            <person name="Tubio J.M."/>
            <person name="Vanzee J.P."/>
            <person name="Verjovski-Almeida S."/>
            <person name="Werner D."/>
            <person name="White O."/>
            <person name="Wyder S."/>
            <person name="Zeng Q."/>
            <person name="Zhao Q."/>
            <person name="Zhao Y."/>
            <person name="Hill C.A."/>
            <person name="Raikhel A.S."/>
            <person name="Soares M.B."/>
            <person name="Knudson D.L."/>
            <person name="Lee N.H."/>
            <person name="Galagan J."/>
            <person name="Salzberg S.L."/>
            <person name="Paulsen I.T."/>
            <person name="Dimopoulos G."/>
            <person name="Collins F.H."/>
            <person name="Birren B."/>
            <person name="Fraser-Liggett C.M."/>
            <person name="Severson D.W."/>
        </authorList>
    </citation>
    <scope>NUCLEOTIDE SEQUENCE [LARGE SCALE GENOMIC DNA]</scope>
    <source>
        <strain evidence="3">Liverpool</strain>
    </source>
</reference>
<dbReference type="AlphaFoldDB" id="A0A1S4EWT5"/>
<organism evidence="3 4">
    <name type="scientific">Aedes aegypti</name>
    <name type="common">Yellowfever mosquito</name>
    <name type="synonym">Culex aegypti</name>
    <dbReference type="NCBI Taxonomy" id="7159"/>
    <lineage>
        <taxon>Eukaryota</taxon>
        <taxon>Metazoa</taxon>
        <taxon>Ecdysozoa</taxon>
        <taxon>Arthropoda</taxon>
        <taxon>Hexapoda</taxon>
        <taxon>Insecta</taxon>
        <taxon>Pterygota</taxon>
        <taxon>Neoptera</taxon>
        <taxon>Endopterygota</taxon>
        <taxon>Diptera</taxon>
        <taxon>Nematocera</taxon>
        <taxon>Culicoidea</taxon>
        <taxon>Culicidae</taxon>
        <taxon>Culicinae</taxon>
        <taxon>Aedini</taxon>
        <taxon>Aedes</taxon>
        <taxon>Stegomyia</taxon>
    </lineage>
</organism>
<reference evidence="3" key="1">
    <citation type="submission" date="2005-10" db="EMBL/GenBank/DDBJ databases">
        <authorList>
            <person name="Loftus B.J."/>
            <person name="Nene V.M."/>
            <person name="Hannick L.I."/>
            <person name="Bidwell S."/>
            <person name="Haas B."/>
            <person name="Amedeo P."/>
            <person name="Orvis J."/>
            <person name="Wortman J.R."/>
            <person name="White O.R."/>
            <person name="Salzberg S."/>
            <person name="Shumway M."/>
            <person name="Koo H."/>
            <person name="Zhao Y."/>
            <person name="Holmes M."/>
            <person name="Miller J."/>
            <person name="Schatz M."/>
            <person name="Pop M."/>
            <person name="Pai G."/>
            <person name="Utterback T."/>
            <person name="Rogers Y.-H."/>
            <person name="Kravitz S."/>
            <person name="Fraser C.M."/>
        </authorList>
    </citation>
    <scope>NUCLEOTIDE SEQUENCE</scope>
    <source>
        <strain evidence="3">Liverpool</strain>
    </source>
</reference>
<dbReference type="Gene3D" id="1.20.5.170">
    <property type="match status" value="1"/>
</dbReference>
<dbReference type="HOGENOM" id="CLU_479969_0_0_1"/>
<feature type="chain" id="PRO_5036505771" evidence="2">
    <location>
        <begin position="22"/>
        <end position="568"/>
    </location>
</feature>
<protein>
    <submittedName>
        <fullName evidence="3">AAEL000732-PA</fullName>
    </submittedName>
</protein>
<evidence type="ECO:0000256" key="2">
    <source>
        <dbReference type="SAM" id="SignalP"/>
    </source>
</evidence>